<protein>
    <submittedName>
        <fullName evidence="4">Actin</fullName>
    </submittedName>
</protein>
<dbReference type="Pfam" id="PF00022">
    <property type="entry name" value="Actin"/>
    <property type="match status" value="1"/>
</dbReference>
<dbReference type="SUPFAM" id="SSF53067">
    <property type="entry name" value="Actin-like ATPase domain"/>
    <property type="match status" value="2"/>
</dbReference>
<comment type="subcellular location">
    <subcellularLocation>
        <location evidence="1">Cytoplasm</location>
    </subcellularLocation>
</comment>
<dbReference type="InterPro" id="IPR004000">
    <property type="entry name" value="Actin"/>
</dbReference>
<name>A0A0C2GC47_9BILA</name>
<dbReference type="InterPro" id="IPR043129">
    <property type="entry name" value="ATPase_NBD"/>
</dbReference>
<dbReference type="EMBL" id="KN732864">
    <property type="protein sequence ID" value="KIH58650.1"/>
    <property type="molecule type" value="Genomic_DNA"/>
</dbReference>
<evidence type="ECO:0000313" key="4">
    <source>
        <dbReference type="EMBL" id="KIH58650.1"/>
    </source>
</evidence>
<dbReference type="SMART" id="SM00268">
    <property type="entry name" value="ACTIN"/>
    <property type="match status" value="1"/>
</dbReference>
<dbReference type="CDD" id="cd10210">
    <property type="entry name" value="ASKHA_NBD_Arp6"/>
    <property type="match status" value="1"/>
</dbReference>
<reference evidence="4 5" key="1">
    <citation type="submission" date="2013-12" db="EMBL/GenBank/DDBJ databases">
        <title>Draft genome of the parsitic nematode Ancylostoma duodenale.</title>
        <authorList>
            <person name="Mitreva M."/>
        </authorList>
    </citation>
    <scope>NUCLEOTIDE SEQUENCE [LARGE SCALE GENOMIC DNA]</scope>
    <source>
        <strain evidence="4 5">Zhejiang</strain>
    </source>
</reference>
<evidence type="ECO:0000256" key="1">
    <source>
        <dbReference type="ARBA" id="ARBA00004496"/>
    </source>
</evidence>
<accession>A0A0C2GC47</accession>
<dbReference type="PANTHER" id="PTHR11937">
    <property type="entry name" value="ACTIN"/>
    <property type="match status" value="1"/>
</dbReference>
<dbReference type="GO" id="GO:0005737">
    <property type="term" value="C:cytoplasm"/>
    <property type="evidence" value="ECO:0007669"/>
    <property type="project" value="UniProtKB-SubCell"/>
</dbReference>
<dbReference type="Gene3D" id="3.30.420.40">
    <property type="match status" value="1"/>
</dbReference>
<dbReference type="AlphaFoldDB" id="A0A0C2GC47"/>
<dbReference type="Gene3D" id="3.90.640.10">
    <property type="entry name" value="Actin, Chain A, domain 4"/>
    <property type="match status" value="1"/>
</dbReference>
<proteinExistence type="inferred from homology"/>
<comment type="similarity">
    <text evidence="2">Belongs to the actin family. ARP6 subfamily.</text>
</comment>
<dbReference type="Proteomes" id="UP000054047">
    <property type="component" value="Unassembled WGS sequence"/>
</dbReference>
<gene>
    <name evidence="4" type="ORF">ANCDUO_11141</name>
</gene>
<keyword evidence="5" id="KW-1185">Reference proteome</keyword>
<dbReference type="OrthoDB" id="6220758at2759"/>
<dbReference type="GO" id="GO:0005634">
    <property type="term" value="C:nucleus"/>
    <property type="evidence" value="ECO:0007669"/>
    <property type="project" value="UniProtKB-ARBA"/>
</dbReference>
<evidence type="ECO:0000256" key="3">
    <source>
        <dbReference type="ARBA" id="ARBA00022490"/>
    </source>
</evidence>
<organism evidence="4 5">
    <name type="scientific">Ancylostoma duodenale</name>
    <dbReference type="NCBI Taxonomy" id="51022"/>
    <lineage>
        <taxon>Eukaryota</taxon>
        <taxon>Metazoa</taxon>
        <taxon>Ecdysozoa</taxon>
        <taxon>Nematoda</taxon>
        <taxon>Chromadorea</taxon>
        <taxon>Rhabditida</taxon>
        <taxon>Rhabditina</taxon>
        <taxon>Rhabditomorpha</taxon>
        <taxon>Strongyloidea</taxon>
        <taxon>Ancylostomatidae</taxon>
        <taxon>Ancylostomatinae</taxon>
        <taxon>Ancylostoma</taxon>
    </lineage>
</organism>
<sequence>MDRSWTPMADVAKRDVQFRSLEEILRHSAFKNEFNMETHCIVRDDAERSMVQRETIILDNGGYTLKIGTSRDIEPRIIPNCIAKAKADRKREFIADEQSECVDKTGLFYVLPFERVNPDVEEQIWEHVFESYPTKDSRIVLSDPNYLIPAIEDVSVEVLFEQHDFHSVFKASAAGFIALEGSCRNIRCALIVDCGFSSVTVAPFLDGKAIQQGLVRIDVGGKVLTNQLKEWISYRELNVLEEKYIMNQCKEDACFVSLDFDRDMKIAKYRDARNTIRREYVLPDFCRLSRGYLREPLKGSKSLQPEDAPQAITINRERFALPELLFHPSDIGLNQMGVVEAVVESLSSITDLRSYMDVDWCVNLADVSNPITHAWSCATAAFTGDMAIEDQLFVSREEWNEHGEEILHKKFLNFLDFDSEEAEEASDEANE</sequence>
<evidence type="ECO:0000256" key="2">
    <source>
        <dbReference type="ARBA" id="ARBA00005665"/>
    </source>
</evidence>
<evidence type="ECO:0000313" key="5">
    <source>
        <dbReference type="Proteomes" id="UP000054047"/>
    </source>
</evidence>
<dbReference type="FunFam" id="3.90.640.10:FF:000014">
    <property type="entry name" value="Putative actin-related protein 6"/>
    <property type="match status" value="1"/>
</dbReference>
<keyword evidence="3" id="KW-0963">Cytoplasm</keyword>